<sequence>MKSSILLAAVAAEEHHIVNELPIDPVWIGVIAFVSLMAMLFFTLAFNGIAHRH</sequence>
<keyword evidence="1" id="KW-0812">Transmembrane</keyword>
<keyword evidence="3" id="KW-1185">Reference proteome</keyword>
<comment type="caution">
    <text evidence="2">The sequence shown here is derived from an EMBL/GenBank/DDBJ whole genome shotgun (WGS) entry which is preliminary data.</text>
</comment>
<proteinExistence type="predicted"/>
<protein>
    <submittedName>
        <fullName evidence="2">Uncharacterized protein</fullName>
    </submittedName>
</protein>
<dbReference type="EMBL" id="BMFY01000011">
    <property type="protein sequence ID" value="GGA20637.1"/>
    <property type="molecule type" value="Genomic_DNA"/>
</dbReference>
<evidence type="ECO:0000256" key="1">
    <source>
        <dbReference type="SAM" id="Phobius"/>
    </source>
</evidence>
<feature type="transmembrane region" description="Helical" evidence="1">
    <location>
        <begin position="28"/>
        <end position="50"/>
    </location>
</feature>
<dbReference type="AlphaFoldDB" id="A0A8J2TZG3"/>
<accession>A0A8J2TZG3</accession>
<evidence type="ECO:0000313" key="3">
    <source>
        <dbReference type="Proteomes" id="UP000616114"/>
    </source>
</evidence>
<name>A0A8J2TZG3_9MICO</name>
<keyword evidence="1" id="KW-0472">Membrane</keyword>
<keyword evidence="1" id="KW-1133">Transmembrane helix</keyword>
<organism evidence="2 3">
    <name type="scientific">Sediminivirga luteola</name>
    <dbReference type="NCBI Taxonomy" id="1774748"/>
    <lineage>
        <taxon>Bacteria</taxon>
        <taxon>Bacillati</taxon>
        <taxon>Actinomycetota</taxon>
        <taxon>Actinomycetes</taxon>
        <taxon>Micrococcales</taxon>
        <taxon>Brevibacteriaceae</taxon>
        <taxon>Sediminivirga</taxon>
    </lineage>
</organism>
<reference evidence="2" key="1">
    <citation type="journal article" date="2014" name="Int. J. Syst. Evol. Microbiol.">
        <title>Complete genome sequence of Corynebacterium casei LMG S-19264T (=DSM 44701T), isolated from a smear-ripened cheese.</title>
        <authorList>
            <consortium name="US DOE Joint Genome Institute (JGI-PGF)"/>
            <person name="Walter F."/>
            <person name="Albersmeier A."/>
            <person name="Kalinowski J."/>
            <person name="Ruckert C."/>
        </authorList>
    </citation>
    <scope>NUCLEOTIDE SEQUENCE</scope>
    <source>
        <strain evidence="2">CGMCC 1.12785</strain>
    </source>
</reference>
<dbReference type="Proteomes" id="UP000616114">
    <property type="component" value="Unassembled WGS sequence"/>
</dbReference>
<evidence type="ECO:0000313" key="2">
    <source>
        <dbReference type="EMBL" id="GGA20637.1"/>
    </source>
</evidence>
<gene>
    <name evidence="2" type="ORF">GCM10011333_24660</name>
</gene>
<dbReference type="RefSeq" id="WP_188551199.1">
    <property type="nucleotide sequence ID" value="NZ_BMFY01000011.1"/>
</dbReference>
<reference evidence="2" key="2">
    <citation type="submission" date="2020-09" db="EMBL/GenBank/DDBJ databases">
        <authorList>
            <person name="Sun Q."/>
            <person name="Zhou Y."/>
        </authorList>
    </citation>
    <scope>NUCLEOTIDE SEQUENCE</scope>
    <source>
        <strain evidence="2">CGMCC 1.12785</strain>
    </source>
</reference>